<organism evidence="2 3">
    <name type="scientific">Acer negundo</name>
    <name type="common">Box elder</name>
    <dbReference type="NCBI Taxonomy" id="4023"/>
    <lineage>
        <taxon>Eukaryota</taxon>
        <taxon>Viridiplantae</taxon>
        <taxon>Streptophyta</taxon>
        <taxon>Embryophyta</taxon>
        <taxon>Tracheophyta</taxon>
        <taxon>Spermatophyta</taxon>
        <taxon>Magnoliopsida</taxon>
        <taxon>eudicotyledons</taxon>
        <taxon>Gunneridae</taxon>
        <taxon>Pentapetalae</taxon>
        <taxon>rosids</taxon>
        <taxon>malvids</taxon>
        <taxon>Sapindales</taxon>
        <taxon>Sapindaceae</taxon>
        <taxon>Hippocastanoideae</taxon>
        <taxon>Acereae</taxon>
        <taxon>Acer</taxon>
    </lineage>
</organism>
<dbReference type="SUPFAM" id="SSF53187">
    <property type="entry name" value="Zn-dependent exopeptidases"/>
    <property type="match status" value="1"/>
</dbReference>
<dbReference type="AlphaFoldDB" id="A0AAD5J9L2"/>
<dbReference type="GO" id="GO:0005783">
    <property type="term" value="C:endoplasmic reticulum"/>
    <property type="evidence" value="ECO:0007669"/>
    <property type="project" value="TreeGrafter"/>
</dbReference>
<dbReference type="InterPro" id="IPR017439">
    <property type="entry name" value="Amidohydrolase"/>
</dbReference>
<evidence type="ECO:0000313" key="2">
    <source>
        <dbReference type="EMBL" id="KAI9191091.1"/>
    </source>
</evidence>
<proteinExistence type="predicted"/>
<evidence type="ECO:0000313" key="3">
    <source>
        <dbReference type="Proteomes" id="UP001064489"/>
    </source>
</evidence>
<feature type="chain" id="PRO_5042183641" evidence="1">
    <location>
        <begin position="24"/>
        <end position="133"/>
    </location>
</feature>
<comment type="caution">
    <text evidence="2">The sequence shown here is derived from an EMBL/GenBank/DDBJ whole genome shotgun (WGS) entry which is preliminary data.</text>
</comment>
<evidence type="ECO:0000256" key="1">
    <source>
        <dbReference type="SAM" id="SignalP"/>
    </source>
</evidence>
<dbReference type="EMBL" id="JAJSOW010000004">
    <property type="protein sequence ID" value="KAI9191091.1"/>
    <property type="molecule type" value="Genomic_DNA"/>
</dbReference>
<feature type="signal peptide" evidence="1">
    <location>
        <begin position="1"/>
        <end position="23"/>
    </location>
</feature>
<dbReference type="PANTHER" id="PTHR11014:SF119">
    <property type="entry name" value="IAA-AMINO ACID HYDROLASE ILR1-LIKE 1"/>
    <property type="match status" value="1"/>
</dbReference>
<reference evidence="2" key="2">
    <citation type="submission" date="2023-02" db="EMBL/GenBank/DDBJ databases">
        <authorList>
            <person name="Swenson N.G."/>
            <person name="Wegrzyn J.L."/>
            <person name="Mcevoy S.L."/>
        </authorList>
    </citation>
    <scope>NUCLEOTIDE SEQUENCE</scope>
    <source>
        <strain evidence="2">91603</strain>
        <tissue evidence="2">Leaf</tissue>
    </source>
</reference>
<keyword evidence="3" id="KW-1185">Reference proteome</keyword>
<sequence>MAFSKWVPFFFTMYLLMPTPISSNISLSPKELAQTPINFLDLARKPEVFDWMVGIRRKLHENPVLSFKEFETSKFIRAELDQMGIPYTYPIDVTGIVGHIGTGGPPFVAIRAYMDALAMQELVEWEHKSKNPG</sequence>
<gene>
    <name evidence="2" type="ORF">LWI28_003508</name>
</gene>
<dbReference type="PANTHER" id="PTHR11014">
    <property type="entry name" value="PEPTIDASE M20 FAMILY MEMBER"/>
    <property type="match status" value="1"/>
</dbReference>
<dbReference type="GO" id="GO:0010179">
    <property type="term" value="F:IAA-Ala conjugate hydrolase activity"/>
    <property type="evidence" value="ECO:0007669"/>
    <property type="project" value="TreeGrafter"/>
</dbReference>
<accession>A0AAD5J9L2</accession>
<keyword evidence="1" id="KW-0732">Signal</keyword>
<reference evidence="2" key="1">
    <citation type="journal article" date="2022" name="Plant J.">
        <title>Strategies of tolerance reflected in two North American maple genomes.</title>
        <authorList>
            <person name="McEvoy S.L."/>
            <person name="Sezen U.U."/>
            <person name="Trouern-Trend A."/>
            <person name="McMahon S.M."/>
            <person name="Schaberg P.G."/>
            <person name="Yang J."/>
            <person name="Wegrzyn J.L."/>
            <person name="Swenson N.G."/>
        </authorList>
    </citation>
    <scope>NUCLEOTIDE SEQUENCE</scope>
    <source>
        <strain evidence="2">91603</strain>
    </source>
</reference>
<name>A0AAD5J9L2_ACENE</name>
<protein>
    <submittedName>
        <fullName evidence="2">Uncharacterized protein</fullName>
    </submittedName>
</protein>
<dbReference type="Gene3D" id="3.40.630.10">
    <property type="entry name" value="Zn peptidases"/>
    <property type="match status" value="1"/>
</dbReference>
<dbReference type="Proteomes" id="UP001064489">
    <property type="component" value="Chromosome 6"/>
</dbReference>
<dbReference type="GO" id="GO:0009850">
    <property type="term" value="P:auxin metabolic process"/>
    <property type="evidence" value="ECO:0007669"/>
    <property type="project" value="TreeGrafter"/>
</dbReference>